<accession>A0ACC6QL85</accession>
<comment type="caution">
    <text evidence="1">The sequence shown here is derived from an EMBL/GenBank/DDBJ whole genome shotgun (WGS) entry which is preliminary data.</text>
</comment>
<proteinExistence type="predicted"/>
<keyword evidence="2" id="KW-1185">Reference proteome</keyword>
<dbReference type="EMBL" id="JBBKAI010000002">
    <property type="protein sequence ID" value="MEJ8659026.1"/>
    <property type="molecule type" value="Genomic_DNA"/>
</dbReference>
<evidence type="ECO:0000313" key="1">
    <source>
        <dbReference type="EMBL" id="MEJ8659026.1"/>
    </source>
</evidence>
<evidence type="ECO:0000313" key="2">
    <source>
        <dbReference type="Proteomes" id="UP001375539"/>
    </source>
</evidence>
<name>A0ACC6QL85_9ACTN</name>
<sequence>MKFTRLIAVLATSAALVIGSTATATAADPGGAPYKTGVRTAVEEASRQKQKTKPVVATYEGKKIDLAKGWGGAEVCTEVAVDDVRCYDTVAESNKALAKIDAGHAALAKNSAAADSRAAAPETLGARAAASAVSTRAASDCPSGYVCVWEHYDYNTKRAGRLLKWSANGHKELSDWGFRDQASSACITRPQGGADLNDHRTGMPDPYLVLASKSCYNNFSKYEYTYGGNWNDRVDSIDM</sequence>
<protein>
    <submittedName>
        <fullName evidence="1">Peptidase inhibitor family I36 protein</fullName>
    </submittedName>
</protein>
<dbReference type="Proteomes" id="UP001375539">
    <property type="component" value="Unassembled WGS sequence"/>
</dbReference>
<reference evidence="1" key="1">
    <citation type="submission" date="2024-03" db="EMBL/GenBank/DDBJ databases">
        <title>Novel Streptomyces species of biotechnological and ecological value are a feature of Machair soil.</title>
        <authorList>
            <person name="Prole J.R."/>
            <person name="Goodfellow M."/>
            <person name="Allenby N."/>
            <person name="Ward A.C."/>
        </authorList>
    </citation>
    <scope>NUCLEOTIDE SEQUENCE</scope>
    <source>
        <strain evidence="1">MS1.AVA.4</strain>
    </source>
</reference>
<organism evidence="1 2">
    <name type="scientific">Streptomyces pratisoli</name>
    <dbReference type="NCBI Taxonomy" id="3139917"/>
    <lineage>
        <taxon>Bacteria</taxon>
        <taxon>Bacillati</taxon>
        <taxon>Actinomycetota</taxon>
        <taxon>Actinomycetes</taxon>
        <taxon>Kitasatosporales</taxon>
        <taxon>Streptomycetaceae</taxon>
        <taxon>Streptomyces</taxon>
    </lineage>
</organism>
<gene>
    <name evidence="1" type="ORF">WKI58_21320</name>
</gene>